<gene>
    <name evidence="1" type="ORF">NQ176_g5351</name>
</gene>
<dbReference type="Proteomes" id="UP001143910">
    <property type="component" value="Unassembled WGS sequence"/>
</dbReference>
<accession>A0ACC1N9I9</accession>
<reference evidence="1" key="1">
    <citation type="submission" date="2022-08" db="EMBL/GenBank/DDBJ databases">
        <title>Genome Sequence of Lecanicillium fungicola.</title>
        <authorList>
            <person name="Buettner E."/>
        </authorList>
    </citation>
    <scope>NUCLEOTIDE SEQUENCE</scope>
    <source>
        <strain evidence="1">Babe33</strain>
    </source>
</reference>
<name>A0ACC1N9I9_9HYPO</name>
<keyword evidence="2" id="KW-1185">Reference proteome</keyword>
<comment type="caution">
    <text evidence="1">The sequence shown here is derived from an EMBL/GenBank/DDBJ whole genome shotgun (WGS) entry which is preliminary data.</text>
</comment>
<evidence type="ECO:0000313" key="1">
    <source>
        <dbReference type="EMBL" id="KAJ2975749.1"/>
    </source>
</evidence>
<proteinExistence type="predicted"/>
<dbReference type="EMBL" id="JANJQO010000668">
    <property type="protein sequence ID" value="KAJ2975749.1"/>
    <property type="molecule type" value="Genomic_DNA"/>
</dbReference>
<evidence type="ECO:0000313" key="2">
    <source>
        <dbReference type="Proteomes" id="UP001143910"/>
    </source>
</evidence>
<protein>
    <submittedName>
        <fullName evidence="1">Uncharacterized protein</fullName>
    </submittedName>
</protein>
<organism evidence="1 2">
    <name type="scientific">Zarea fungicola</name>
    <dbReference type="NCBI Taxonomy" id="93591"/>
    <lineage>
        <taxon>Eukaryota</taxon>
        <taxon>Fungi</taxon>
        <taxon>Dikarya</taxon>
        <taxon>Ascomycota</taxon>
        <taxon>Pezizomycotina</taxon>
        <taxon>Sordariomycetes</taxon>
        <taxon>Hypocreomycetidae</taxon>
        <taxon>Hypocreales</taxon>
        <taxon>Cordycipitaceae</taxon>
        <taxon>Zarea</taxon>
    </lineage>
</organism>
<sequence>MESSRPSSGDRRDDQTLLHGDEESQLVVQDSTEPDFASERGLHRFIARYPLGLALIIDLMLFTSFLLTFTVATVIWLTQFMRFILFRCNKRPDFFALLEMMKVAPIISAVAVRLELAAYIWSWLQGPFGRRHLYPWFSFPVYHVFRVIFDGYVEAMGYIYPAKWFTAFWRRRIRSQGEAITKKSICPST</sequence>